<name>A0A6I8MIY9_9CORY</name>
<gene>
    <name evidence="1" type="ORF">FRC0190_02260</name>
</gene>
<sequence>MLSSKEVYARLDAILPSSVDREDAESNLNAGEIEYAITALLDDAYTSVGLSDAVVSLIRENYDDGPVIDMLDALLYYQSVESV</sequence>
<proteinExistence type="predicted"/>
<organism evidence="1 2">
    <name type="scientific">Corynebacterium rouxii</name>
    <dbReference type="NCBI Taxonomy" id="2719119"/>
    <lineage>
        <taxon>Bacteria</taxon>
        <taxon>Bacillati</taxon>
        <taxon>Actinomycetota</taxon>
        <taxon>Actinomycetes</taxon>
        <taxon>Mycobacteriales</taxon>
        <taxon>Corynebacteriaceae</taxon>
        <taxon>Corynebacterium</taxon>
    </lineage>
</organism>
<dbReference type="AlphaFoldDB" id="A0A6I8MIY9"/>
<reference evidence="1 2" key="1">
    <citation type="submission" date="2019-11" db="EMBL/GenBank/DDBJ databases">
        <authorList>
            <person name="Brisse S."/>
        </authorList>
    </citation>
    <scope>NUCLEOTIDE SEQUENCE [LARGE SCALE GENOMIC DNA]</scope>
    <source>
        <strain evidence="1">FRC0190</strain>
    </source>
</reference>
<protein>
    <submittedName>
        <fullName evidence="1">Uncharacterized protein</fullName>
    </submittedName>
</protein>
<dbReference type="Proteomes" id="UP000423525">
    <property type="component" value="Chromosome"/>
</dbReference>
<evidence type="ECO:0000313" key="2">
    <source>
        <dbReference type="Proteomes" id="UP000423525"/>
    </source>
</evidence>
<dbReference type="EMBL" id="LR738855">
    <property type="protein sequence ID" value="VZH86348.1"/>
    <property type="molecule type" value="Genomic_DNA"/>
</dbReference>
<dbReference type="KEGG" id="crf:FRC0190_02260"/>
<evidence type="ECO:0000313" key="1">
    <source>
        <dbReference type="EMBL" id="VZH86348.1"/>
    </source>
</evidence>
<accession>A0A6I8MIY9</accession>